<sequence length="212" mass="24665">MDLPERIKRIREGLNLKQLEVADRLGIDKSQYSKWEKRGKKLTVEQLESIAIALGVGLKDILFGQEEIPQDTQDFYKNKFEKSQLQKAFVVDNVLKFILNIDTLLQKKMVNYAVGEILHPRQKDYQAFVRCYCELGSEVFTLATWQKPIRKEASHFAHLEQSGEHLFDAQQPKQANQYKDAAFANIQQNHELWTINFINLTGFFRAAFEQGK</sequence>
<dbReference type="InterPro" id="IPR010982">
    <property type="entry name" value="Lambda_DNA-bd_dom_sf"/>
</dbReference>
<dbReference type="Pfam" id="PF01381">
    <property type="entry name" value="HTH_3"/>
    <property type="match status" value="1"/>
</dbReference>
<comment type="caution">
    <text evidence="2">The sequence shown here is derived from an EMBL/GenBank/DDBJ whole genome shotgun (WGS) entry which is preliminary data.</text>
</comment>
<reference evidence="2 3" key="1">
    <citation type="submission" date="2007-01" db="EMBL/GenBank/DDBJ databases">
        <authorList>
            <person name="Haygood M."/>
            <person name="Podell S."/>
            <person name="Anderson C."/>
            <person name="Hopkinson B."/>
            <person name="Roe K."/>
            <person name="Barbeau K."/>
            <person name="Gaasterland T."/>
            <person name="Ferriera S."/>
            <person name="Johnson J."/>
            <person name="Kravitz S."/>
            <person name="Beeson K."/>
            <person name="Sutton G."/>
            <person name="Rogers Y.-H."/>
            <person name="Friedman R."/>
            <person name="Frazier M."/>
            <person name="Venter J.C."/>
        </authorList>
    </citation>
    <scope>NUCLEOTIDE SEQUENCE [LARGE SCALE GENOMIC DNA]</scope>
    <source>
        <strain evidence="2 3">ATCC 23134</strain>
    </source>
</reference>
<dbReference type="Gene3D" id="1.10.260.40">
    <property type="entry name" value="lambda repressor-like DNA-binding domains"/>
    <property type="match status" value="1"/>
</dbReference>
<dbReference type="SUPFAM" id="SSF47413">
    <property type="entry name" value="lambda repressor-like DNA-binding domains"/>
    <property type="match status" value="1"/>
</dbReference>
<organism evidence="2 3">
    <name type="scientific">Microscilla marina ATCC 23134</name>
    <dbReference type="NCBI Taxonomy" id="313606"/>
    <lineage>
        <taxon>Bacteria</taxon>
        <taxon>Pseudomonadati</taxon>
        <taxon>Bacteroidota</taxon>
        <taxon>Cytophagia</taxon>
        <taxon>Cytophagales</taxon>
        <taxon>Microscillaceae</taxon>
        <taxon>Microscilla</taxon>
    </lineage>
</organism>
<evidence type="ECO:0000259" key="1">
    <source>
        <dbReference type="PROSITE" id="PS50943"/>
    </source>
</evidence>
<proteinExistence type="predicted"/>
<dbReference type="InterPro" id="IPR001387">
    <property type="entry name" value="Cro/C1-type_HTH"/>
</dbReference>
<accession>A1ZLU4</accession>
<dbReference type="SMART" id="SM00530">
    <property type="entry name" value="HTH_XRE"/>
    <property type="match status" value="1"/>
</dbReference>
<dbReference type="RefSeq" id="WP_002697659.1">
    <property type="nucleotide sequence ID" value="NZ_AAWS01000014.1"/>
</dbReference>
<evidence type="ECO:0000313" key="2">
    <source>
        <dbReference type="EMBL" id="EAY28848.1"/>
    </source>
</evidence>
<feature type="domain" description="HTH cro/C1-type" evidence="1">
    <location>
        <begin position="7"/>
        <end position="61"/>
    </location>
</feature>
<name>A1ZLU4_MICM2</name>
<dbReference type="AlphaFoldDB" id="A1ZLU4"/>
<dbReference type="EMBL" id="AAWS01000014">
    <property type="protein sequence ID" value="EAY28848.1"/>
    <property type="molecule type" value="Genomic_DNA"/>
</dbReference>
<dbReference type="GO" id="GO:0003677">
    <property type="term" value="F:DNA binding"/>
    <property type="evidence" value="ECO:0007669"/>
    <property type="project" value="InterPro"/>
</dbReference>
<dbReference type="PROSITE" id="PS50943">
    <property type="entry name" value="HTH_CROC1"/>
    <property type="match status" value="1"/>
</dbReference>
<dbReference type="eggNOG" id="COG1396">
    <property type="taxonomic scope" value="Bacteria"/>
</dbReference>
<gene>
    <name evidence="2" type="ORF">M23134_07946</name>
</gene>
<dbReference type="OrthoDB" id="961496at2"/>
<dbReference type="Proteomes" id="UP000004095">
    <property type="component" value="Unassembled WGS sequence"/>
</dbReference>
<keyword evidence="3" id="KW-1185">Reference proteome</keyword>
<evidence type="ECO:0000313" key="3">
    <source>
        <dbReference type="Proteomes" id="UP000004095"/>
    </source>
</evidence>
<protein>
    <submittedName>
        <fullName evidence="2">Bacteriophage CI repressor protein, putative</fullName>
    </submittedName>
</protein>
<dbReference type="CDD" id="cd00093">
    <property type="entry name" value="HTH_XRE"/>
    <property type="match status" value="1"/>
</dbReference>